<dbReference type="Pfam" id="PF00753">
    <property type="entry name" value="Lactamase_B"/>
    <property type="match status" value="1"/>
</dbReference>
<gene>
    <name evidence="2" type="ORF">AV541_06680</name>
</gene>
<dbReference type="GO" id="GO:0016787">
    <property type="term" value="F:hydrolase activity"/>
    <property type="evidence" value="ECO:0007669"/>
    <property type="project" value="UniProtKB-KW"/>
</dbReference>
<dbReference type="InterPro" id="IPR036866">
    <property type="entry name" value="RibonucZ/Hydroxyglut_hydro"/>
</dbReference>
<name>A0A0X8D7G2_9DEIN</name>
<dbReference type="RefSeq" id="WP_060384547.1">
    <property type="nucleotide sequence ID" value="NZ_CP014141.1"/>
</dbReference>
<evidence type="ECO:0000313" key="3">
    <source>
        <dbReference type="Proteomes" id="UP000061630"/>
    </source>
</evidence>
<proteinExistence type="predicted"/>
<dbReference type="InterPro" id="IPR037482">
    <property type="entry name" value="ST1585_MBL-fold"/>
</dbReference>
<protein>
    <submittedName>
        <fullName evidence="2">MBL fold metallo-hydrolase</fullName>
    </submittedName>
</protein>
<dbReference type="SUPFAM" id="SSF56281">
    <property type="entry name" value="Metallo-hydrolase/oxidoreductase"/>
    <property type="match status" value="1"/>
</dbReference>
<evidence type="ECO:0000313" key="2">
    <source>
        <dbReference type="EMBL" id="AMA75760.1"/>
    </source>
</evidence>
<dbReference type="InterPro" id="IPR050855">
    <property type="entry name" value="NDM-1-like"/>
</dbReference>
<feature type="domain" description="Metallo-beta-lactamase" evidence="1">
    <location>
        <begin position="15"/>
        <end position="209"/>
    </location>
</feature>
<keyword evidence="2" id="KW-0378">Hydrolase</keyword>
<organism evidence="2 3">
    <name type="scientific">Thermus parvatiensis</name>
    <dbReference type="NCBI Taxonomy" id="456163"/>
    <lineage>
        <taxon>Bacteria</taxon>
        <taxon>Thermotogati</taxon>
        <taxon>Deinococcota</taxon>
        <taxon>Deinococci</taxon>
        <taxon>Thermales</taxon>
        <taxon>Thermaceae</taxon>
        <taxon>Thermus</taxon>
    </lineage>
</organism>
<dbReference type="AlphaFoldDB" id="A0A0X8D7G2"/>
<dbReference type="SMART" id="SM00849">
    <property type="entry name" value="Lactamase_B"/>
    <property type="match status" value="1"/>
</dbReference>
<dbReference type="Proteomes" id="UP000061630">
    <property type="component" value="Chromosome"/>
</dbReference>
<reference evidence="2 3" key="1">
    <citation type="submission" date="2016-01" db="EMBL/GenBank/DDBJ databases">
        <title>Genome sequence of Thermus parvatiensis, a thermophile isolated from a hot water spring.</title>
        <authorList>
            <person name="Tripathi C."/>
            <person name="Lal R."/>
        </authorList>
    </citation>
    <scope>NUCLEOTIDE SEQUENCE [LARGE SCALE GENOMIC DNA]</scope>
    <source>
        <strain evidence="2 3">RL</strain>
    </source>
</reference>
<dbReference type="PANTHER" id="PTHR42951:SF22">
    <property type="entry name" value="METALLO BETA-LACTAMASE SUPERFAMILY LIPOPROTEIN"/>
    <property type="match status" value="1"/>
</dbReference>
<dbReference type="Gene3D" id="3.60.15.10">
    <property type="entry name" value="Ribonuclease Z/Hydroxyacylglutathione hydrolase-like"/>
    <property type="match status" value="1"/>
</dbReference>
<dbReference type="EMBL" id="CP014141">
    <property type="protein sequence ID" value="AMA75760.1"/>
    <property type="molecule type" value="Genomic_DNA"/>
</dbReference>
<dbReference type="KEGG" id="tpar:AV541_06680"/>
<dbReference type="InterPro" id="IPR001279">
    <property type="entry name" value="Metallo-B-lactamas"/>
</dbReference>
<dbReference type="PANTHER" id="PTHR42951">
    <property type="entry name" value="METALLO-BETA-LACTAMASE DOMAIN-CONTAINING"/>
    <property type="match status" value="1"/>
</dbReference>
<accession>A0A0X8D7G2</accession>
<sequence length="300" mass="33215">MVKVLDLRFQGAERVIASFLLDSGEGPVLVETGPESCYPRLVDALRAEGVAPEEVRHVFVTHIHLDHAGAAWRLAELGATVYVHPRGAPHLVDPSRLLASAERIYGDQLGVLWGEVRGIPEERVRPLADGEVVALGGLEVQAVETPGHASHHHAYRVGDLVFTGDVAGVRIAPGPVLPPTPPPDIHLESWYASLDRLLALRPKALYLTHFGAYEDVEAHLQGLKGVLEAWAGWVLHRLKEGLSEEEMVRRFEAYWREGLREAGVDEAGMRLYALADPPFMNLQGLVRYWRKHHPEALEGR</sequence>
<dbReference type="CDD" id="cd07726">
    <property type="entry name" value="ST1585-like_MBL-fold"/>
    <property type="match status" value="1"/>
</dbReference>
<evidence type="ECO:0000259" key="1">
    <source>
        <dbReference type="SMART" id="SM00849"/>
    </source>
</evidence>